<dbReference type="InterPro" id="IPR039353">
    <property type="entry name" value="TF_Adf1"/>
</dbReference>
<dbReference type="EMBL" id="JAVRJZ010000007">
    <property type="protein sequence ID" value="KAK2720221.1"/>
    <property type="molecule type" value="Genomic_DNA"/>
</dbReference>
<dbReference type="PANTHER" id="PTHR12243:SF67">
    <property type="entry name" value="COREPRESSOR OF PANGOLIN, ISOFORM A-RELATED"/>
    <property type="match status" value="1"/>
</dbReference>
<accession>A0AA88LCB8</accession>
<evidence type="ECO:0000259" key="2">
    <source>
        <dbReference type="Pfam" id="PF02944"/>
    </source>
</evidence>
<protein>
    <recommendedName>
        <fullName evidence="2">BESS domain-containing protein</fullName>
    </recommendedName>
</protein>
<reference evidence="3" key="1">
    <citation type="submission" date="2023-07" db="EMBL/GenBank/DDBJ databases">
        <title>Chromosome-level genome assembly of Artemia franciscana.</title>
        <authorList>
            <person name="Jo E."/>
        </authorList>
    </citation>
    <scope>NUCLEOTIDE SEQUENCE</scope>
    <source>
        <tissue evidence="3">Whole body</tissue>
    </source>
</reference>
<evidence type="ECO:0000313" key="4">
    <source>
        <dbReference type="Proteomes" id="UP001187531"/>
    </source>
</evidence>
<dbReference type="InterPro" id="IPR004210">
    <property type="entry name" value="BESS_motif"/>
</dbReference>
<feature type="region of interest" description="Disordered" evidence="1">
    <location>
        <begin position="311"/>
        <end position="352"/>
    </location>
</feature>
<dbReference type="GO" id="GO:0006357">
    <property type="term" value="P:regulation of transcription by RNA polymerase II"/>
    <property type="evidence" value="ECO:0007669"/>
    <property type="project" value="TreeGrafter"/>
</dbReference>
<keyword evidence="4" id="KW-1185">Reference proteome</keyword>
<gene>
    <name evidence="3" type="ORF">QYM36_004197</name>
</gene>
<evidence type="ECO:0000256" key="1">
    <source>
        <dbReference type="SAM" id="MobiDB-lite"/>
    </source>
</evidence>
<dbReference type="Pfam" id="PF02944">
    <property type="entry name" value="BESS"/>
    <property type="match status" value="1"/>
</dbReference>
<dbReference type="GO" id="GO:0003677">
    <property type="term" value="F:DNA binding"/>
    <property type="evidence" value="ECO:0007669"/>
    <property type="project" value="InterPro"/>
</dbReference>
<sequence length="433" mass="49081">MIPGTRHNSRDLEVRSQGNLHDLGDPEITKMILSPRTFVTELQKKWVSLRERYVRLKKISKLPSGSAALKTKAANQEFIQRMDFLRDVIIDRSRKTIGNCVSSLPVINVIEQQITEDYSEEIDFDITHSPSEFRCVSQEEANSEELLIETESPQASTSTAPDEHFETYKNVQKRNRTKTEGSTSSATDEAILSYLSEKQKRDKNKVITMDEDQHFLMSLVSFMKDIPAEEKLQSHSCEEQWQKLRETYCRHKRSLKKPSGAKGGEIKPIAWPHFFAIDAFCSDQLKFRKPRAGITNYVQASSGSSNIATVSLSPEAEEASQNSSKKIDTDEASQASPNFVSGHKKRRKSCDQTDLDAQISSMSHKIGDLVDVIGQQTWVSMALAEDLKKLPTDLRVKAQAEMFEVLAKYTEMAVNRVSVQENVVKSFNFHDYC</sequence>
<dbReference type="Proteomes" id="UP001187531">
    <property type="component" value="Unassembled WGS sequence"/>
</dbReference>
<organism evidence="3 4">
    <name type="scientific">Artemia franciscana</name>
    <name type="common">Brine shrimp</name>
    <name type="synonym">Artemia sanfranciscana</name>
    <dbReference type="NCBI Taxonomy" id="6661"/>
    <lineage>
        <taxon>Eukaryota</taxon>
        <taxon>Metazoa</taxon>
        <taxon>Ecdysozoa</taxon>
        <taxon>Arthropoda</taxon>
        <taxon>Crustacea</taxon>
        <taxon>Branchiopoda</taxon>
        <taxon>Anostraca</taxon>
        <taxon>Artemiidae</taxon>
        <taxon>Artemia</taxon>
    </lineage>
</organism>
<evidence type="ECO:0000313" key="3">
    <source>
        <dbReference type="EMBL" id="KAK2720221.1"/>
    </source>
</evidence>
<proteinExistence type="predicted"/>
<dbReference type="AlphaFoldDB" id="A0AA88LCB8"/>
<comment type="caution">
    <text evidence="3">The sequence shown here is derived from an EMBL/GenBank/DDBJ whole genome shotgun (WGS) entry which is preliminary data.</text>
</comment>
<name>A0AA88LCB8_ARTSF</name>
<feature type="domain" description="BESS" evidence="2">
    <location>
        <begin position="210"/>
        <end position="233"/>
    </location>
</feature>
<dbReference type="GO" id="GO:0005634">
    <property type="term" value="C:nucleus"/>
    <property type="evidence" value="ECO:0007669"/>
    <property type="project" value="TreeGrafter"/>
</dbReference>
<dbReference type="PANTHER" id="PTHR12243">
    <property type="entry name" value="MADF DOMAIN TRANSCRIPTION FACTOR"/>
    <property type="match status" value="1"/>
</dbReference>
<dbReference type="GO" id="GO:0005667">
    <property type="term" value="C:transcription regulator complex"/>
    <property type="evidence" value="ECO:0007669"/>
    <property type="project" value="TreeGrafter"/>
</dbReference>